<comment type="caution">
    <text evidence="2">The sequence shown here is derived from an EMBL/GenBank/DDBJ whole genome shotgun (WGS) entry which is preliminary data.</text>
</comment>
<sequence>MYEPDPELLAGESAEDEAEDSIMSPIPVGPPSPFPPGEDLTPKEGSPYEAPVYIPEDIPIPPDFELRESSIPGAGLGVWAKKKVEMGEQLGPCSAAPRAPLKEASFGWEVSLHRTWPAEGPRASQAARPCRLPRRVWCATPARATAGPPGGGWSAPAVASVGACWGCWSPVGRGGAPVRGALPGDPGAATRVAEPQSLGALQGAGGSPGDAPRLSEAGWLRGGPGTCRCDSSGPALWGDRSSVGSPGAPPAPHGLGRRVPETRPAQLPCGPGHRSSPGPCRPTAPWCPAAGRSS</sequence>
<protein>
    <submittedName>
        <fullName evidence="2">Histone-lysine N-methyltransferase PRDM16</fullName>
    </submittedName>
</protein>
<evidence type="ECO:0000256" key="1">
    <source>
        <dbReference type="SAM" id="MobiDB-lite"/>
    </source>
</evidence>
<proteinExistence type="predicted"/>
<evidence type="ECO:0000313" key="2">
    <source>
        <dbReference type="EMBL" id="KAG8505454.1"/>
    </source>
</evidence>
<feature type="region of interest" description="Disordered" evidence="1">
    <location>
        <begin position="199"/>
        <end position="219"/>
    </location>
</feature>
<dbReference type="AlphaFoldDB" id="A0A8J5ZH65"/>
<evidence type="ECO:0000313" key="3">
    <source>
        <dbReference type="Proteomes" id="UP000700334"/>
    </source>
</evidence>
<feature type="compositionally biased region" description="Pro residues" evidence="1">
    <location>
        <begin position="27"/>
        <end position="36"/>
    </location>
</feature>
<organism evidence="2 3">
    <name type="scientific">Galemys pyrenaicus</name>
    <name type="common">Iberian desman</name>
    <name type="synonym">Pyrenean desman</name>
    <dbReference type="NCBI Taxonomy" id="202257"/>
    <lineage>
        <taxon>Eukaryota</taxon>
        <taxon>Metazoa</taxon>
        <taxon>Chordata</taxon>
        <taxon>Craniata</taxon>
        <taxon>Vertebrata</taxon>
        <taxon>Euteleostomi</taxon>
        <taxon>Mammalia</taxon>
        <taxon>Eutheria</taxon>
        <taxon>Laurasiatheria</taxon>
        <taxon>Eulipotyphla</taxon>
        <taxon>Talpidae</taxon>
        <taxon>Galemys</taxon>
    </lineage>
</organism>
<dbReference type="InterPro" id="IPR046341">
    <property type="entry name" value="SET_dom_sf"/>
</dbReference>
<feature type="region of interest" description="Disordered" evidence="1">
    <location>
        <begin position="238"/>
        <end position="294"/>
    </location>
</feature>
<reference evidence="2" key="1">
    <citation type="journal article" date="2021" name="Evol. Appl.">
        <title>The genome of the Pyrenean desman and the effects of bottlenecks and inbreeding on the genomic landscape of an endangered species.</title>
        <authorList>
            <person name="Escoda L."/>
            <person name="Castresana J."/>
        </authorList>
    </citation>
    <scope>NUCLEOTIDE SEQUENCE</scope>
    <source>
        <strain evidence="2">IBE-C5619</strain>
    </source>
</reference>
<feature type="region of interest" description="Disordered" evidence="1">
    <location>
        <begin position="1"/>
        <end position="51"/>
    </location>
</feature>
<dbReference type="EMBL" id="JAGFMF010012255">
    <property type="protein sequence ID" value="KAG8505454.1"/>
    <property type="molecule type" value="Genomic_DNA"/>
</dbReference>
<accession>A0A8J5ZH65</accession>
<keyword evidence="3" id="KW-1185">Reference proteome</keyword>
<gene>
    <name evidence="2" type="ORF">J0S82_016198</name>
</gene>
<dbReference type="Proteomes" id="UP000700334">
    <property type="component" value="Unassembled WGS sequence"/>
</dbReference>
<dbReference type="OrthoDB" id="40579at2759"/>
<name>A0A8J5ZH65_GALPY</name>
<dbReference type="Gene3D" id="2.170.270.10">
    <property type="entry name" value="SET domain"/>
    <property type="match status" value="1"/>
</dbReference>